<evidence type="ECO:0000256" key="7">
    <source>
        <dbReference type="ARBA" id="ARBA00022840"/>
    </source>
</evidence>
<dbReference type="EMBL" id="BORC01000002">
    <property type="protein sequence ID" value="GIN61308.1"/>
    <property type="molecule type" value="Genomic_DNA"/>
</dbReference>
<keyword evidence="8" id="KW-0902">Two-component regulatory system</keyword>
<protein>
    <recommendedName>
        <fullName evidence="2">histidine kinase</fullName>
        <ecNumber evidence="2">2.7.13.3</ecNumber>
    </recommendedName>
</protein>
<keyword evidence="12" id="KW-1185">Reference proteome</keyword>
<reference evidence="11" key="1">
    <citation type="submission" date="2021-03" db="EMBL/GenBank/DDBJ databases">
        <title>Antimicrobial resistance genes in bacteria isolated from Japanese honey, and their potential for conferring macrolide and lincosamide resistance in the American foulbrood pathogen Paenibacillus larvae.</title>
        <authorList>
            <person name="Okamoto M."/>
            <person name="Kumagai M."/>
            <person name="Kanamori H."/>
            <person name="Takamatsu D."/>
        </authorList>
    </citation>
    <scope>NUCLEOTIDE SEQUENCE</scope>
    <source>
        <strain evidence="11">J27TS8</strain>
    </source>
</reference>
<dbReference type="GO" id="GO:0000155">
    <property type="term" value="F:phosphorelay sensor kinase activity"/>
    <property type="evidence" value="ECO:0007669"/>
    <property type="project" value="InterPro"/>
</dbReference>
<dbReference type="InterPro" id="IPR005467">
    <property type="entry name" value="His_kinase_dom"/>
</dbReference>
<dbReference type="InterPro" id="IPR036890">
    <property type="entry name" value="HATPase_C_sf"/>
</dbReference>
<keyword evidence="4" id="KW-0808">Transferase</keyword>
<keyword evidence="6 11" id="KW-0418">Kinase</keyword>
<dbReference type="SMART" id="SM00388">
    <property type="entry name" value="HisKA"/>
    <property type="match status" value="1"/>
</dbReference>
<dbReference type="SUPFAM" id="SSF55874">
    <property type="entry name" value="ATPase domain of HSP90 chaperone/DNA topoisomerase II/histidine kinase"/>
    <property type="match status" value="1"/>
</dbReference>
<evidence type="ECO:0000256" key="8">
    <source>
        <dbReference type="ARBA" id="ARBA00023012"/>
    </source>
</evidence>
<dbReference type="Gene3D" id="3.30.565.10">
    <property type="entry name" value="Histidine kinase-like ATPase, C-terminal domain"/>
    <property type="match status" value="1"/>
</dbReference>
<dbReference type="EC" id="2.7.13.3" evidence="2"/>
<name>A0A920BSU8_9BACI</name>
<dbReference type="Proteomes" id="UP000682111">
    <property type="component" value="Unassembled WGS sequence"/>
</dbReference>
<feature type="transmembrane region" description="Helical" evidence="9">
    <location>
        <begin position="7"/>
        <end position="27"/>
    </location>
</feature>
<keyword evidence="9" id="KW-1133">Transmembrane helix</keyword>
<keyword evidence="5" id="KW-0547">Nucleotide-binding</keyword>
<keyword evidence="9" id="KW-0472">Membrane</keyword>
<evidence type="ECO:0000256" key="5">
    <source>
        <dbReference type="ARBA" id="ARBA00022741"/>
    </source>
</evidence>
<evidence type="ECO:0000313" key="11">
    <source>
        <dbReference type="EMBL" id="GIN61308.1"/>
    </source>
</evidence>
<gene>
    <name evidence="11" type="ORF">J27TS8_13010</name>
</gene>
<dbReference type="InterPro" id="IPR003594">
    <property type="entry name" value="HATPase_dom"/>
</dbReference>
<evidence type="ECO:0000256" key="4">
    <source>
        <dbReference type="ARBA" id="ARBA00022679"/>
    </source>
</evidence>
<evidence type="ECO:0000256" key="6">
    <source>
        <dbReference type="ARBA" id="ARBA00022777"/>
    </source>
</evidence>
<dbReference type="CDD" id="cd18773">
    <property type="entry name" value="PDC1_HK_sensor"/>
    <property type="match status" value="1"/>
</dbReference>
<dbReference type="Pfam" id="PF00512">
    <property type="entry name" value="HisKA"/>
    <property type="match status" value="1"/>
</dbReference>
<evidence type="ECO:0000256" key="1">
    <source>
        <dbReference type="ARBA" id="ARBA00000085"/>
    </source>
</evidence>
<dbReference type="InterPro" id="IPR036097">
    <property type="entry name" value="HisK_dim/P_sf"/>
</dbReference>
<dbReference type="PANTHER" id="PTHR43065:SF10">
    <property type="entry name" value="PEROXIDE STRESS-ACTIVATED HISTIDINE KINASE MAK3"/>
    <property type="match status" value="1"/>
</dbReference>
<dbReference type="Gene3D" id="1.10.287.130">
    <property type="match status" value="1"/>
</dbReference>
<dbReference type="Gene3D" id="3.30.450.20">
    <property type="entry name" value="PAS domain"/>
    <property type="match status" value="2"/>
</dbReference>
<dbReference type="AlphaFoldDB" id="A0A920BSU8"/>
<evidence type="ECO:0000313" key="12">
    <source>
        <dbReference type="Proteomes" id="UP000682111"/>
    </source>
</evidence>
<feature type="domain" description="Histidine kinase" evidence="10">
    <location>
        <begin position="294"/>
        <end position="504"/>
    </location>
</feature>
<dbReference type="SMART" id="SM00387">
    <property type="entry name" value="HATPase_c"/>
    <property type="match status" value="1"/>
</dbReference>
<organism evidence="11 12">
    <name type="scientific">Robertmurraya siralis</name>
    <dbReference type="NCBI Taxonomy" id="77777"/>
    <lineage>
        <taxon>Bacteria</taxon>
        <taxon>Bacillati</taxon>
        <taxon>Bacillota</taxon>
        <taxon>Bacilli</taxon>
        <taxon>Bacillales</taxon>
        <taxon>Bacillaceae</taxon>
        <taxon>Robertmurraya</taxon>
    </lineage>
</organism>
<dbReference type="PANTHER" id="PTHR43065">
    <property type="entry name" value="SENSOR HISTIDINE KINASE"/>
    <property type="match status" value="1"/>
</dbReference>
<comment type="caution">
    <text evidence="11">The sequence shown here is derived from an EMBL/GenBank/DDBJ whole genome shotgun (WGS) entry which is preliminary data.</text>
</comment>
<keyword evidence="9" id="KW-0812">Transmembrane</keyword>
<dbReference type="InterPro" id="IPR004358">
    <property type="entry name" value="Sig_transdc_His_kin-like_C"/>
</dbReference>
<accession>A0A920BSU8</accession>
<keyword evidence="7" id="KW-0067">ATP-binding</keyword>
<dbReference type="RefSeq" id="WP_095313579.1">
    <property type="nucleotide sequence ID" value="NZ_BORC01000002.1"/>
</dbReference>
<evidence type="ECO:0000256" key="3">
    <source>
        <dbReference type="ARBA" id="ARBA00022553"/>
    </source>
</evidence>
<dbReference type="PROSITE" id="PS50109">
    <property type="entry name" value="HIS_KIN"/>
    <property type="match status" value="1"/>
</dbReference>
<dbReference type="InterPro" id="IPR003661">
    <property type="entry name" value="HisK_dim/P_dom"/>
</dbReference>
<sequence>MKKHLKLLIIYIFVVFVPTIIGSSYFIHLRSIINLNERINEANWIASIHESHWDKFISGTVTSLEMISMTAKTLFADLEQMKPLLEKAHQSDPRYGGIYLVGKNGEIIAGSNQHLHESNYIEKELVDEVMKTKDVIISNKSFSLENGQTVIGISYPILAENNELMAVSLALLRIDYVENLMKVLTPDSKILLLSANENILMTFNIKKTDKIEDLSNEEKWVTYPIERLPWKIKVKVDEEEKTAIYSLIIIGIHLILTHILFLLINYLLLKRQAAIERKENEVQKLELVGTLAASTAHEIRNPLTGIKGLVQLLSEKYDEPTDRMYFSVIDKEIERINEIVSEFLILGKPTAQKMEIVDISGVLRELYPLILSEATFNRVHLHYEVVPEPVLVKCTKDQMKQVILNITRNAFEAMKGEIKCDGILTIELRKENHLCEIIITDTGVGINEKVIEQIFTPFYTSKETGTGLGLVVCKRILQSFNGEILITSEEHKGTTVTLKLPLIGSS</sequence>
<feature type="transmembrane region" description="Helical" evidence="9">
    <location>
        <begin position="243"/>
        <end position="268"/>
    </location>
</feature>
<evidence type="ECO:0000256" key="2">
    <source>
        <dbReference type="ARBA" id="ARBA00012438"/>
    </source>
</evidence>
<dbReference type="CDD" id="cd00082">
    <property type="entry name" value="HisKA"/>
    <property type="match status" value="1"/>
</dbReference>
<evidence type="ECO:0000259" key="10">
    <source>
        <dbReference type="PROSITE" id="PS50109"/>
    </source>
</evidence>
<keyword evidence="3" id="KW-0597">Phosphoprotein</keyword>
<dbReference type="Pfam" id="PF02518">
    <property type="entry name" value="HATPase_c"/>
    <property type="match status" value="1"/>
</dbReference>
<proteinExistence type="predicted"/>
<comment type="catalytic activity">
    <reaction evidence="1">
        <text>ATP + protein L-histidine = ADP + protein N-phospho-L-histidine.</text>
        <dbReference type="EC" id="2.7.13.3"/>
    </reaction>
</comment>
<dbReference type="GO" id="GO:0005524">
    <property type="term" value="F:ATP binding"/>
    <property type="evidence" value="ECO:0007669"/>
    <property type="project" value="UniProtKB-KW"/>
</dbReference>
<dbReference type="SUPFAM" id="SSF47384">
    <property type="entry name" value="Homodimeric domain of signal transducing histidine kinase"/>
    <property type="match status" value="1"/>
</dbReference>
<dbReference type="PRINTS" id="PR00344">
    <property type="entry name" value="BCTRLSENSOR"/>
</dbReference>
<evidence type="ECO:0000256" key="9">
    <source>
        <dbReference type="SAM" id="Phobius"/>
    </source>
</evidence>